<comment type="caution">
    <text evidence="4">The sequence shown here is derived from an EMBL/GenBank/DDBJ whole genome shotgun (WGS) entry which is preliminary data.</text>
</comment>
<keyword evidence="1" id="KW-0378">Hydrolase</keyword>
<dbReference type="SUPFAM" id="SSF55031">
    <property type="entry name" value="Bacterial exopeptidase dimerisation domain"/>
    <property type="match status" value="1"/>
</dbReference>
<dbReference type="InterPro" id="IPR017439">
    <property type="entry name" value="Amidohydrolase"/>
</dbReference>
<evidence type="ECO:0000256" key="1">
    <source>
        <dbReference type="ARBA" id="ARBA00022801"/>
    </source>
</evidence>
<gene>
    <name evidence="4" type="ORF">HYY65_06980</name>
</gene>
<keyword evidence="2" id="KW-0479">Metal-binding</keyword>
<dbReference type="CDD" id="cd03886">
    <property type="entry name" value="M20_Acy1"/>
    <property type="match status" value="1"/>
</dbReference>
<dbReference type="InterPro" id="IPR002933">
    <property type="entry name" value="Peptidase_M20"/>
</dbReference>
<organism evidence="4 5">
    <name type="scientific">Tectimicrobiota bacterium</name>
    <dbReference type="NCBI Taxonomy" id="2528274"/>
    <lineage>
        <taxon>Bacteria</taxon>
        <taxon>Pseudomonadati</taxon>
        <taxon>Nitrospinota/Tectimicrobiota group</taxon>
        <taxon>Candidatus Tectimicrobiota</taxon>
    </lineage>
</organism>
<evidence type="ECO:0000259" key="3">
    <source>
        <dbReference type="Pfam" id="PF07687"/>
    </source>
</evidence>
<feature type="domain" description="Peptidase M20 dimerisation" evidence="3">
    <location>
        <begin position="188"/>
        <end position="276"/>
    </location>
</feature>
<evidence type="ECO:0000313" key="5">
    <source>
        <dbReference type="Proteomes" id="UP000741360"/>
    </source>
</evidence>
<dbReference type="NCBIfam" id="TIGR01891">
    <property type="entry name" value="amidohydrolases"/>
    <property type="match status" value="1"/>
</dbReference>
<dbReference type="GO" id="GO:0046872">
    <property type="term" value="F:metal ion binding"/>
    <property type="evidence" value="ECO:0007669"/>
    <property type="project" value="UniProtKB-KW"/>
</dbReference>
<feature type="binding site" evidence="2">
    <location>
        <position position="360"/>
    </location>
    <ligand>
        <name>Mn(2+)</name>
        <dbReference type="ChEBI" id="CHEBI:29035"/>
        <label>2</label>
    </ligand>
</feature>
<dbReference type="InterPro" id="IPR036264">
    <property type="entry name" value="Bact_exopeptidase_dim_dom"/>
</dbReference>
<dbReference type="Pfam" id="PF01546">
    <property type="entry name" value="Peptidase_M20"/>
    <property type="match status" value="1"/>
</dbReference>
<comment type="cofactor">
    <cofactor evidence="2">
        <name>Mn(2+)</name>
        <dbReference type="ChEBI" id="CHEBI:29035"/>
    </cofactor>
    <text evidence="2">The Mn(2+) ion enhances activity.</text>
</comment>
<dbReference type="Pfam" id="PF07687">
    <property type="entry name" value="M20_dimer"/>
    <property type="match status" value="1"/>
</dbReference>
<proteinExistence type="predicted"/>
<keyword evidence="2" id="KW-0464">Manganese</keyword>
<accession>A0A932GPX5</accession>
<feature type="binding site" evidence="2">
    <location>
        <position position="166"/>
    </location>
    <ligand>
        <name>Mn(2+)</name>
        <dbReference type="ChEBI" id="CHEBI:29035"/>
        <label>2</label>
    </ligand>
</feature>
<dbReference type="Gene3D" id="3.40.630.10">
    <property type="entry name" value="Zn peptidases"/>
    <property type="match status" value="1"/>
</dbReference>
<feature type="binding site" evidence="2">
    <location>
        <position position="105"/>
    </location>
    <ligand>
        <name>Mn(2+)</name>
        <dbReference type="ChEBI" id="CHEBI:29035"/>
        <label>2</label>
    </ligand>
</feature>
<dbReference type="GO" id="GO:0016787">
    <property type="term" value="F:hydrolase activity"/>
    <property type="evidence" value="ECO:0007669"/>
    <property type="project" value="UniProtKB-KW"/>
</dbReference>
<protein>
    <submittedName>
        <fullName evidence="4">Amidohydrolase</fullName>
    </submittedName>
</protein>
<reference evidence="4" key="1">
    <citation type="submission" date="2020-07" db="EMBL/GenBank/DDBJ databases">
        <title>Huge and variable diversity of episymbiotic CPR bacteria and DPANN archaea in groundwater ecosystems.</title>
        <authorList>
            <person name="He C.Y."/>
            <person name="Keren R."/>
            <person name="Whittaker M."/>
            <person name="Farag I.F."/>
            <person name="Doudna J."/>
            <person name="Cate J.H.D."/>
            <person name="Banfield J.F."/>
        </authorList>
    </citation>
    <scope>NUCLEOTIDE SEQUENCE</scope>
    <source>
        <strain evidence="4">NC_groundwater_717_Ag_S-0.2um_59_8</strain>
    </source>
</reference>
<dbReference type="PANTHER" id="PTHR11014:SF63">
    <property type="entry name" value="METALLOPEPTIDASE, PUTATIVE (AFU_ORTHOLOGUE AFUA_6G09600)-RELATED"/>
    <property type="match status" value="1"/>
</dbReference>
<dbReference type="EMBL" id="JACPSX010000126">
    <property type="protein sequence ID" value="MBI3014790.1"/>
    <property type="molecule type" value="Genomic_DNA"/>
</dbReference>
<sequence length="393" mass="41444">MKKTLYSEIDRVLPKLVKMRRDIHAHPELAFEEVRTAEVASRYFKTLGLDVNRGVAKTGVVGLLRGSLPGRTLAIRAELDAVPIQERSNFSHASKKADIMHACGHDGHLAISLGTAKILSLMKDRLRGNVKFILQPADEGRGGAKAMIEAGVLQDSPRIEAILGIHSSPEVPLGKVALTDGAAVLTDSFQIQIQGRGGHPAFPQTVIDPIFLSAQVINGLQSLTGRFASSAVTLSTIQGGSAPNVIPDSVQIKGMIQIESAGQRDALRGAMESLVAGVCGAYGGRCQVDYEAGTPMPRQDAAFAGQICKGAEALWGPDHLQNLGHPAPGTEELSPFLESVPGAICLLGTTPAGAESVPLHSPYFDFNDQALAPGIQIAVATTFSYLNGGIPSR</sequence>
<name>A0A932GPX5_UNCTE</name>
<dbReference type="PANTHER" id="PTHR11014">
    <property type="entry name" value="PEPTIDASE M20 FAMILY MEMBER"/>
    <property type="match status" value="1"/>
</dbReference>
<dbReference type="SUPFAM" id="SSF53187">
    <property type="entry name" value="Zn-dependent exopeptidases"/>
    <property type="match status" value="1"/>
</dbReference>
<dbReference type="Gene3D" id="3.30.70.360">
    <property type="match status" value="1"/>
</dbReference>
<evidence type="ECO:0000313" key="4">
    <source>
        <dbReference type="EMBL" id="MBI3014790.1"/>
    </source>
</evidence>
<dbReference type="InterPro" id="IPR011650">
    <property type="entry name" value="Peptidase_M20_dimer"/>
</dbReference>
<dbReference type="AlphaFoldDB" id="A0A932GPX5"/>
<dbReference type="Proteomes" id="UP000741360">
    <property type="component" value="Unassembled WGS sequence"/>
</dbReference>
<evidence type="ECO:0000256" key="2">
    <source>
        <dbReference type="PIRSR" id="PIRSR005962-1"/>
    </source>
</evidence>
<feature type="binding site" evidence="2">
    <location>
        <position position="139"/>
    </location>
    <ligand>
        <name>Mn(2+)</name>
        <dbReference type="ChEBI" id="CHEBI:29035"/>
        <label>2</label>
    </ligand>
</feature>
<feature type="binding site" evidence="2">
    <location>
        <position position="103"/>
    </location>
    <ligand>
        <name>Mn(2+)</name>
        <dbReference type="ChEBI" id="CHEBI:29035"/>
        <label>2</label>
    </ligand>
</feature>
<dbReference type="PIRSF" id="PIRSF005962">
    <property type="entry name" value="Pept_M20D_amidohydro"/>
    <property type="match status" value="1"/>
</dbReference>